<evidence type="ECO:0000256" key="2">
    <source>
        <dbReference type="ARBA" id="ARBA00023157"/>
    </source>
</evidence>
<dbReference type="InterPro" id="IPR044865">
    <property type="entry name" value="MRH_dom"/>
</dbReference>
<dbReference type="GO" id="GO:0016020">
    <property type="term" value="C:membrane"/>
    <property type="evidence" value="ECO:0007669"/>
    <property type="project" value="TreeGrafter"/>
</dbReference>
<keyword evidence="4" id="KW-0812">Transmembrane</keyword>
<organism evidence="7 8">
    <name type="scientific">Wuchereria bancrofti</name>
    <dbReference type="NCBI Taxonomy" id="6293"/>
    <lineage>
        <taxon>Eukaryota</taxon>
        <taxon>Metazoa</taxon>
        <taxon>Ecdysozoa</taxon>
        <taxon>Nematoda</taxon>
        <taxon>Chromadorea</taxon>
        <taxon>Rhabditida</taxon>
        <taxon>Spirurina</taxon>
        <taxon>Spiruromorpha</taxon>
        <taxon>Filarioidea</taxon>
        <taxon>Onchocercidae</taxon>
        <taxon>Wuchereria</taxon>
    </lineage>
</organism>
<proteinExistence type="predicted"/>
<dbReference type="Pfam" id="PF23031">
    <property type="entry name" value="GBD_ELAPOR1"/>
    <property type="match status" value="1"/>
</dbReference>
<dbReference type="InterPro" id="IPR056608">
    <property type="entry name" value="Elapor1/2_GBD"/>
</dbReference>
<dbReference type="InterPro" id="IPR009030">
    <property type="entry name" value="Growth_fac_rcpt_cys_sf"/>
</dbReference>
<protein>
    <submittedName>
        <fullName evidence="8">MRH domain-containing protein</fullName>
    </submittedName>
</protein>
<dbReference type="Proteomes" id="UP000093561">
    <property type="component" value="Unassembled WGS sequence"/>
</dbReference>
<dbReference type="Pfam" id="PF23032">
    <property type="entry name" value="GBD_ELAPOR1-like_3rd"/>
    <property type="match status" value="1"/>
</dbReference>
<dbReference type="Pfam" id="PF23087">
    <property type="entry name" value="MRH_ELAPOR1_9th"/>
    <property type="match status" value="1"/>
</dbReference>
<dbReference type="InterPro" id="IPR039181">
    <property type="entry name" value="Elapor1/2"/>
</dbReference>
<dbReference type="SUPFAM" id="SSF57184">
    <property type="entry name" value="Growth factor receptor domain"/>
    <property type="match status" value="2"/>
</dbReference>
<name>A0AAF5PJ79_WUCBA</name>
<keyword evidence="4" id="KW-0472">Membrane</keyword>
<evidence type="ECO:0000256" key="5">
    <source>
        <dbReference type="SAM" id="SignalP"/>
    </source>
</evidence>
<feature type="transmembrane region" description="Helical" evidence="4">
    <location>
        <begin position="922"/>
        <end position="945"/>
    </location>
</feature>
<dbReference type="InterPro" id="IPR056610">
    <property type="entry name" value="Elapor1/2_TNFR-like"/>
</dbReference>
<keyword evidence="2" id="KW-1015">Disulfide bond</keyword>
<reference evidence="7" key="2">
    <citation type="journal article" date="2016" name="Mol. Ecol.">
        <title>Population genomics of the filarial nematode parasite Wuchereria bancrofti from mosquitoes.</title>
        <authorList>
            <person name="Small S.T."/>
            <person name="Reimer L.J."/>
            <person name="Tisch D.J."/>
            <person name="King C.L."/>
            <person name="Christensen B.M."/>
            <person name="Siba P.M."/>
            <person name="Kazura J.W."/>
            <person name="Serre D."/>
            <person name="Zimmerman P.A."/>
        </authorList>
    </citation>
    <scope>NUCLEOTIDE SEQUENCE</scope>
    <source>
        <strain evidence="7">pt0022</strain>
    </source>
</reference>
<accession>A0AAF5PJ79</accession>
<evidence type="ECO:0000313" key="8">
    <source>
        <dbReference type="WBParaSite" id="mrna-Wban_01335"/>
    </source>
</evidence>
<feature type="compositionally biased region" description="Basic and acidic residues" evidence="3">
    <location>
        <begin position="1008"/>
        <end position="1021"/>
    </location>
</feature>
<dbReference type="AlphaFoldDB" id="A0AAF5PJ79"/>
<feature type="region of interest" description="Disordered" evidence="3">
    <location>
        <begin position="1008"/>
        <end position="1033"/>
    </location>
</feature>
<dbReference type="PANTHER" id="PTHR22727:SF15">
    <property type="entry name" value="MRH DOMAIN-CONTAINING PROTEIN"/>
    <property type="match status" value="1"/>
</dbReference>
<reference evidence="7" key="1">
    <citation type="submission" date="2015-03" db="EMBL/GenBank/DDBJ databases">
        <title>Wuchereria bancrofti Genome Sequencing Papua New Guinea Strain.</title>
        <authorList>
            <person name="Small S.T."/>
            <person name="Serre D."/>
            <person name="Zimmerman P.A."/>
        </authorList>
    </citation>
    <scope>NUCLEOTIDE SEQUENCE [LARGE SCALE GENOMIC DNA]</scope>
    <source>
        <strain evidence="7">pt0022</strain>
    </source>
</reference>
<keyword evidence="4" id="KW-1133">Transmembrane helix</keyword>
<dbReference type="PROSITE" id="PS51914">
    <property type="entry name" value="MRH"/>
    <property type="match status" value="1"/>
</dbReference>
<evidence type="ECO:0000256" key="4">
    <source>
        <dbReference type="SAM" id="Phobius"/>
    </source>
</evidence>
<evidence type="ECO:0000259" key="6">
    <source>
        <dbReference type="PROSITE" id="PS51914"/>
    </source>
</evidence>
<evidence type="ECO:0000256" key="1">
    <source>
        <dbReference type="ARBA" id="ARBA00022729"/>
    </source>
</evidence>
<keyword evidence="1 5" id="KW-0732">Signal</keyword>
<evidence type="ECO:0000313" key="7">
    <source>
        <dbReference type="Proteomes" id="UP000093561"/>
    </source>
</evidence>
<dbReference type="InterPro" id="IPR056609">
    <property type="entry name" value="Elapor1-like_3rd"/>
</dbReference>
<dbReference type="SMART" id="SM01411">
    <property type="entry name" value="Ephrin_rec_like"/>
    <property type="match status" value="3"/>
</dbReference>
<sequence length="1033" mass="117727">MNSGTILLIIWWIQLFYTFGRKCIPDDFQYEYTECDNNGERWRVAVPKMNNLECNDEVPLPIRGVNCSFTCGAGMYLDIVTQRCQLCPKGTYSLGDGIRYDVFDEIPPNFEVENVNILPERNIDTNMEAIEDCPIRKGWIVRNAELIYVPSPCLSKFTYNVDLIRPGYVEYVYRLPRNNRALIFNVNVRNDKCRSYRDEMKQLMGNNLKKKGSSEEGNDWYRDRIELKSGHNVISWTVMSYRLDAFYNNDVITISHIDVYGLQQVRKCTKCPGGTYSGIGAKQCRFCRAGYYSSPGSMQCIRCPLSQYSHARSAFCINRPICSLNDYYPVLKPCINGKTRTIFVKVQPNICRDDLNGAIKIPAPGNEISCPKCNPGMHLNSTGQCVFCQKNYYSHGEECHRCPIDTLPNYGYHYIIWNTLPPNMFTKCEYIVEGDSMSCTIDNAWIPTGSMIQTSSTQEKGIALELGLQIHDGFSNPLLAFNELTSSHNPIAHITFDFEMKCADDSCVLYFIEDAPSQSYYRILTDFSGTQHYQSYSYPIISPNPTQFLFVFVRSRSSTKEDVITDRAFIYRINVTNVGDKSGGASTCLQCPKYNGKCVHCLAGEYITETNNECKKCPNGLILNTTSDRMGIKSCIPCGINLISYDSIRCISNGILLLDNLSNNKTYHFNFTYFFNRTFTAEGVKVFAREGASYFHLYNISLLTENGANCKETYASSEYESVSLSYSMQGNQDQENSGMVNAYICRSTAFPMHPLANITQRFFYISPVIIGDKILAITSERELNEYVKLTDREFGIIKNNNTMNEIPNIHFYFGSSQPSTQLCQHGVYTVVTLKCDPRQIIKPLIKLPSNCPDGTCDGCLYHIIIYSSHACPICTEQDYSIIKGECINGMQSVHSIPASYCISMDITRKEQMIQCTTLTLRLQLLILGIILTVIILCIIIIMAYIKNRSLEYKYMKLVEWKDNAKDLRSFSVESCGVEDDDNDNDDGEDNDRIFFARKNRRLYREYKKERNLSHDGNREDSGQTPFVPLEQAD</sequence>
<dbReference type="PANTHER" id="PTHR22727">
    <property type="entry name" value="PROTEIN CBG13728"/>
    <property type="match status" value="1"/>
</dbReference>
<dbReference type="InterPro" id="IPR056607">
    <property type="entry name" value="Elapor1/2_MRH"/>
</dbReference>
<evidence type="ECO:0000256" key="3">
    <source>
        <dbReference type="SAM" id="MobiDB-lite"/>
    </source>
</evidence>
<feature type="chain" id="PRO_5042241145" evidence="5">
    <location>
        <begin position="21"/>
        <end position="1033"/>
    </location>
</feature>
<feature type="signal peptide" evidence="5">
    <location>
        <begin position="1"/>
        <end position="20"/>
    </location>
</feature>
<reference evidence="8" key="3">
    <citation type="submission" date="2024-02" db="UniProtKB">
        <authorList>
            <consortium name="WormBaseParasite"/>
        </authorList>
    </citation>
    <scope>IDENTIFICATION</scope>
    <source>
        <strain evidence="8">pt0022</strain>
    </source>
</reference>
<dbReference type="Pfam" id="PF23091">
    <property type="entry name" value="TNFR_ELAPOR1_6th"/>
    <property type="match status" value="1"/>
</dbReference>
<feature type="domain" description="MRH" evidence="6">
    <location>
        <begin position="659"/>
        <end position="873"/>
    </location>
</feature>
<dbReference type="WBParaSite" id="mrna-Wban_01335">
    <property type="protein sequence ID" value="mrna-Wban_01335"/>
    <property type="gene ID" value="Wban_01335"/>
</dbReference>